<evidence type="ECO:0000313" key="10">
    <source>
        <dbReference type="Proteomes" id="UP001175271"/>
    </source>
</evidence>
<keyword evidence="10" id="KW-1185">Reference proteome</keyword>
<comment type="subcellular location">
    <subcellularLocation>
        <location evidence="1">Endoplasmic reticulum membrane</location>
        <topology evidence="1">Multi-pass membrane protein</topology>
    </subcellularLocation>
</comment>
<keyword evidence="7 8" id="KW-0472">Membrane</keyword>
<dbReference type="AlphaFoldDB" id="A0AA39IJT3"/>
<gene>
    <name evidence="9" type="ORF">QR680_008695</name>
</gene>
<sequence length="263" mass="30077">MTTASSRPTRSNRRILAGPTTTSDIISGVTIQLGRRYLFLDAQKKAYIYLAGKNNLLNVYGTKIGWFWTWALVGPFVYFATLFHTKNKNSAAVHLTRLVVATFLWYFFTNSFVSIEQKSGSCTGAKGAFSKSECRLQGGRWNHGFDISGHCFLMIYSILIICEESIAFRRWPEYNGQGDARSIEHYRKNTLIVRSFFVAILVLHLLWDFQLVMTTLYYHTFLDKVLGAICAALCWFATYRVLYPAVSLIPINRLPEKVSPRKH</sequence>
<comment type="caution">
    <text evidence="9">The sequence shown here is derived from an EMBL/GenBank/DDBJ whole genome shotgun (WGS) entry which is preliminary data.</text>
</comment>
<evidence type="ECO:0000256" key="3">
    <source>
        <dbReference type="ARBA" id="ARBA00022801"/>
    </source>
</evidence>
<dbReference type="EMBL" id="JAUCMV010000001">
    <property type="protein sequence ID" value="KAK0424497.1"/>
    <property type="molecule type" value="Genomic_DNA"/>
</dbReference>
<accession>A0AA39IJT3</accession>
<evidence type="ECO:0000256" key="2">
    <source>
        <dbReference type="ARBA" id="ARBA00022692"/>
    </source>
</evidence>
<evidence type="ECO:0000256" key="7">
    <source>
        <dbReference type="ARBA" id="ARBA00023136"/>
    </source>
</evidence>
<feature type="transmembrane region" description="Helical" evidence="8">
    <location>
        <begin position="225"/>
        <end position="243"/>
    </location>
</feature>
<dbReference type="GO" id="GO:0005789">
    <property type="term" value="C:endoplasmic reticulum membrane"/>
    <property type="evidence" value="ECO:0007669"/>
    <property type="project" value="UniProtKB-SubCell"/>
</dbReference>
<dbReference type="InterPro" id="IPR046401">
    <property type="entry name" value="FITM1/2"/>
</dbReference>
<reference evidence="9" key="1">
    <citation type="submission" date="2023-06" db="EMBL/GenBank/DDBJ databases">
        <title>Genomic analysis of the entomopathogenic nematode Steinernema hermaphroditum.</title>
        <authorList>
            <person name="Schwarz E.M."/>
            <person name="Heppert J.K."/>
            <person name="Baniya A."/>
            <person name="Schwartz H.T."/>
            <person name="Tan C.-H."/>
            <person name="Antoshechkin I."/>
            <person name="Sternberg P.W."/>
            <person name="Goodrich-Blair H."/>
            <person name="Dillman A.R."/>
        </authorList>
    </citation>
    <scope>NUCLEOTIDE SEQUENCE</scope>
    <source>
        <strain evidence="9">PS9179</strain>
        <tissue evidence="9">Whole animal</tissue>
    </source>
</reference>
<keyword evidence="2 8" id="KW-0812">Transmembrane</keyword>
<name>A0AA39IJT3_9BILA</name>
<evidence type="ECO:0000256" key="5">
    <source>
        <dbReference type="ARBA" id="ARBA00022989"/>
    </source>
</evidence>
<dbReference type="Proteomes" id="UP001175271">
    <property type="component" value="Unassembled WGS sequence"/>
</dbReference>
<keyword evidence="5 8" id="KW-1133">Transmembrane helix</keyword>
<dbReference type="GO" id="GO:0008654">
    <property type="term" value="P:phospholipid biosynthetic process"/>
    <property type="evidence" value="ECO:0007669"/>
    <property type="project" value="TreeGrafter"/>
</dbReference>
<protein>
    <submittedName>
        <fullName evidence="9">Uncharacterized protein</fullName>
    </submittedName>
</protein>
<keyword evidence="4" id="KW-0256">Endoplasmic reticulum</keyword>
<keyword evidence="6" id="KW-0443">Lipid metabolism</keyword>
<dbReference type="Pfam" id="PF10261">
    <property type="entry name" value="FIT"/>
    <property type="match status" value="1"/>
</dbReference>
<feature type="transmembrane region" description="Helical" evidence="8">
    <location>
        <begin position="191"/>
        <end position="213"/>
    </location>
</feature>
<dbReference type="PANTHER" id="PTHR23129">
    <property type="entry name" value="ACYL-COENZYME A DIPHOSPHATASE FITM2"/>
    <property type="match status" value="1"/>
</dbReference>
<dbReference type="InterPro" id="IPR019388">
    <property type="entry name" value="FIT"/>
</dbReference>
<feature type="transmembrane region" description="Helical" evidence="8">
    <location>
        <begin position="64"/>
        <end position="84"/>
    </location>
</feature>
<evidence type="ECO:0000256" key="1">
    <source>
        <dbReference type="ARBA" id="ARBA00004477"/>
    </source>
</evidence>
<evidence type="ECO:0000256" key="6">
    <source>
        <dbReference type="ARBA" id="ARBA00023098"/>
    </source>
</evidence>
<proteinExistence type="inferred from homology"/>
<dbReference type="GO" id="GO:0034389">
    <property type="term" value="P:lipid droplet organization"/>
    <property type="evidence" value="ECO:0007669"/>
    <property type="project" value="InterPro"/>
</dbReference>
<keyword evidence="3" id="KW-0378">Hydrolase</keyword>
<dbReference type="GO" id="GO:0019915">
    <property type="term" value="P:lipid storage"/>
    <property type="evidence" value="ECO:0007669"/>
    <property type="project" value="InterPro"/>
</dbReference>
<dbReference type="PANTHER" id="PTHR23129:SF0">
    <property type="entry name" value="ACYL-COENZYME A DIPHOSPHATASE FITM2"/>
    <property type="match status" value="1"/>
</dbReference>
<feature type="transmembrane region" description="Helical" evidence="8">
    <location>
        <begin position="91"/>
        <end position="108"/>
    </location>
</feature>
<dbReference type="HAMAP" id="MF_03230">
    <property type="entry name" value="FITM2"/>
    <property type="match status" value="1"/>
</dbReference>
<evidence type="ECO:0000256" key="8">
    <source>
        <dbReference type="SAM" id="Phobius"/>
    </source>
</evidence>
<dbReference type="GO" id="GO:0010945">
    <property type="term" value="F:coenzyme A diphosphatase activity"/>
    <property type="evidence" value="ECO:0007669"/>
    <property type="project" value="InterPro"/>
</dbReference>
<organism evidence="9 10">
    <name type="scientific">Steinernema hermaphroditum</name>
    <dbReference type="NCBI Taxonomy" id="289476"/>
    <lineage>
        <taxon>Eukaryota</taxon>
        <taxon>Metazoa</taxon>
        <taxon>Ecdysozoa</taxon>
        <taxon>Nematoda</taxon>
        <taxon>Chromadorea</taxon>
        <taxon>Rhabditida</taxon>
        <taxon>Tylenchina</taxon>
        <taxon>Panagrolaimomorpha</taxon>
        <taxon>Strongyloidoidea</taxon>
        <taxon>Steinernematidae</taxon>
        <taxon>Steinernema</taxon>
    </lineage>
</organism>
<evidence type="ECO:0000313" key="9">
    <source>
        <dbReference type="EMBL" id="KAK0424497.1"/>
    </source>
</evidence>
<evidence type="ECO:0000256" key="4">
    <source>
        <dbReference type="ARBA" id="ARBA00022824"/>
    </source>
</evidence>